<dbReference type="InterPro" id="IPR036291">
    <property type="entry name" value="NAD(P)-bd_dom_sf"/>
</dbReference>
<dbReference type="PRINTS" id="PR00080">
    <property type="entry name" value="SDRFAMILY"/>
</dbReference>
<evidence type="ECO:0000256" key="1">
    <source>
        <dbReference type="ARBA" id="ARBA00006484"/>
    </source>
</evidence>
<keyword evidence="5" id="KW-1185">Reference proteome</keyword>
<comment type="caution">
    <text evidence="4">The sequence shown here is derived from an EMBL/GenBank/DDBJ whole genome shotgun (WGS) entry which is preliminary data.</text>
</comment>
<keyword evidence="3" id="KW-0520">NAD</keyword>
<dbReference type="Gene3D" id="3.40.50.720">
    <property type="entry name" value="NAD(P)-binding Rossmann-like Domain"/>
    <property type="match status" value="1"/>
</dbReference>
<dbReference type="Pfam" id="PF13561">
    <property type="entry name" value="adh_short_C2"/>
    <property type="match status" value="1"/>
</dbReference>
<dbReference type="InterPro" id="IPR002347">
    <property type="entry name" value="SDR_fam"/>
</dbReference>
<protein>
    <submittedName>
        <fullName evidence="4">SDR family oxidoreductase</fullName>
    </submittedName>
</protein>
<dbReference type="InterPro" id="IPR051122">
    <property type="entry name" value="SDR_DHRS6-like"/>
</dbReference>
<dbReference type="PROSITE" id="PS00061">
    <property type="entry name" value="ADH_SHORT"/>
    <property type="match status" value="1"/>
</dbReference>
<evidence type="ECO:0000256" key="3">
    <source>
        <dbReference type="ARBA" id="ARBA00023027"/>
    </source>
</evidence>
<reference evidence="4 5" key="1">
    <citation type="submission" date="2023-01" db="EMBL/GenBank/DDBJ databases">
        <title>Thalassococcus onchidii sp. nov., isolated from a marine invertebrate from the South China Sea.</title>
        <authorList>
            <person name="Xu S."/>
            <person name="Liu Z."/>
            <person name="Xu Y."/>
        </authorList>
    </citation>
    <scope>NUCLEOTIDE SEQUENCE [LARGE SCALE GENOMIC DNA]</scope>
    <source>
        <strain evidence="4 5">KCTC 32084</strain>
    </source>
</reference>
<proteinExistence type="inferred from homology"/>
<name>A0ABT4XW34_9RHOB</name>
<organism evidence="4 5">
    <name type="scientific">Thalassococcus lentus</name>
    <dbReference type="NCBI Taxonomy" id="1210524"/>
    <lineage>
        <taxon>Bacteria</taxon>
        <taxon>Pseudomonadati</taxon>
        <taxon>Pseudomonadota</taxon>
        <taxon>Alphaproteobacteria</taxon>
        <taxon>Rhodobacterales</taxon>
        <taxon>Roseobacteraceae</taxon>
        <taxon>Thalassococcus</taxon>
    </lineage>
</organism>
<keyword evidence="2" id="KW-0560">Oxidoreductase</keyword>
<gene>
    <name evidence="4" type="ORF">PFY00_15635</name>
</gene>
<dbReference type="EMBL" id="JAQIOY010000007">
    <property type="protein sequence ID" value="MDA7426167.1"/>
    <property type="molecule type" value="Genomic_DNA"/>
</dbReference>
<dbReference type="PRINTS" id="PR00081">
    <property type="entry name" value="GDHRDH"/>
</dbReference>
<dbReference type="RefSeq" id="WP_271433520.1">
    <property type="nucleotide sequence ID" value="NZ_JAQIOY010000007.1"/>
</dbReference>
<sequence>MNLPLSGKRAFVTAAGQGIGRSSAEALEQAGAHVIATDLRADLLDGIKVSEAFALDVLDKKALQDAIQQAGPDILVNCAGVVHAGTIEQASDEEFDFAINLNVRAQFNAIQAALPGMRARGGGAIVNIASVASTVMGVPNRFLYSTSKAAVIGLTKSVARDYVTEGITCNCIAPGTVDSPSLHERLQATGDYEQAMRDFVARQPMGRIGRADEIADLVVYLASAKSQYMTGQCVVIDGGMSL</sequence>
<accession>A0ABT4XW34</accession>
<dbReference type="PANTHER" id="PTHR43477">
    <property type="entry name" value="DIHYDROANTICAPSIN 7-DEHYDROGENASE"/>
    <property type="match status" value="1"/>
</dbReference>
<comment type="similarity">
    <text evidence="1">Belongs to the short-chain dehydrogenases/reductases (SDR) family.</text>
</comment>
<dbReference type="InterPro" id="IPR020904">
    <property type="entry name" value="Sc_DH/Rdtase_CS"/>
</dbReference>
<evidence type="ECO:0000313" key="4">
    <source>
        <dbReference type="EMBL" id="MDA7426167.1"/>
    </source>
</evidence>
<evidence type="ECO:0000313" key="5">
    <source>
        <dbReference type="Proteomes" id="UP001210720"/>
    </source>
</evidence>
<dbReference type="SUPFAM" id="SSF51735">
    <property type="entry name" value="NAD(P)-binding Rossmann-fold domains"/>
    <property type="match status" value="1"/>
</dbReference>
<evidence type="ECO:0000256" key="2">
    <source>
        <dbReference type="ARBA" id="ARBA00023002"/>
    </source>
</evidence>
<dbReference type="Proteomes" id="UP001210720">
    <property type="component" value="Unassembled WGS sequence"/>
</dbReference>
<dbReference type="PANTHER" id="PTHR43477:SF4">
    <property type="entry name" value="DEHYDROGENASE_REDUCTASE SDR FAMILY MEMBER 6"/>
    <property type="match status" value="1"/>
</dbReference>